<organism evidence="1 2">
    <name type="scientific">Aquiflexum balticum DSM 16537</name>
    <dbReference type="NCBI Taxonomy" id="758820"/>
    <lineage>
        <taxon>Bacteria</taxon>
        <taxon>Pseudomonadati</taxon>
        <taxon>Bacteroidota</taxon>
        <taxon>Cytophagia</taxon>
        <taxon>Cytophagales</taxon>
        <taxon>Cyclobacteriaceae</taxon>
        <taxon>Aquiflexum</taxon>
    </lineage>
</organism>
<dbReference type="EMBL" id="LT838813">
    <property type="protein sequence ID" value="SMD44890.1"/>
    <property type="molecule type" value="Genomic_DNA"/>
</dbReference>
<proteinExistence type="predicted"/>
<evidence type="ECO:0000313" key="1">
    <source>
        <dbReference type="EMBL" id="SMD44890.1"/>
    </source>
</evidence>
<evidence type="ECO:0000313" key="2">
    <source>
        <dbReference type="Proteomes" id="UP000192333"/>
    </source>
</evidence>
<accession>A0A1W2H7K2</accession>
<dbReference type="Proteomes" id="UP000192333">
    <property type="component" value="Chromosome I"/>
</dbReference>
<name>A0A1W2H7K2_9BACT</name>
<protein>
    <submittedName>
        <fullName evidence="1">Uncharacterized protein</fullName>
    </submittedName>
</protein>
<reference evidence="2" key="1">
    <citation type="submission" date="2017-04" db="EMBL/GenBank/DDBJ databases">
        <authorList>
            <person name="Varghese N."/>
            <person name="Submissions S."/>
        </authorList>
    </citation>
    <scope>NUCLEOTIDE SEQUENCE [LARGE SCALE GENOMIC DNA]</scope>
    <source>
        <strain evidence="2">DSM 16537</strain>
    </source>
</reference>
<gene>
    <name evidence="1" type="ORF">SAMN00777080_3526</name>
</gene>
<dbReference type="AlphaFoldDB" id="A0A1W2H7K2"/>
<sequence length="29" mass="3346">MIKSSGIEIKEPPISLQNVIQILPYYEKN</sequence>
<dbReference type="STRING" id="758820.SAMN00777080_3526"/>
<keyword evidence="2" id="KW-1185">Reference proteome</keyword>